<reference evidence="1 2" key="1">
    <citation type="journal article" date="2014" name="Genome Biol. Evol.">
        <title>The genome of the myxosporean Thelohanellus kitauei shows adaptations to nutrient acquisition within its fish host.</title>
        <authorList>
            <person name="Yang Y."/>
            <person name="Xiong J."/>
            <person name="Zhou Z."/>
            <person name="Huo F."/>
            <person name="Miao W."/>
            <person name="Ran C."/>
            <person name="Liu Y."/>
            <person name="Zhang J."/>
            <person name="Feng J."/>
            <person name="Wang M."/>
            <person name="Wang M."/>
            <person name="Wang L."/>
            <person name="Yao B."/>
        </authorList>
    </citation>
    <scope>NUCLEOTIDE SEQUENCE [LARGE SCALE GENOMIC DNA]</scope>
    <source>
        <strain evidence="1">Wuqing</strain>
    </source>
</reference>
<comment type="caution">
    <text evidence="1">The sequence shown here is derived from an EMBL/GenBank/DDBJ whole genome shotgun (WGS) entry which is preliminary data.</text>
</comment>
<accession>A0A0C2MI37</accession>
<evidence type="ECO:0000313" key="2">
    <source>
        <dbReference type="Proteomes" id="UP000031668"/>
    </source>
</evidence>
<name>A0A0C2MI37_THEKT</name>
<proteinExistence type="predicted"/>
<keyword evidence="2" id="KW-1185">Reference proteome</keyword>
<organism evidence="1 2">
    <name type="scientific">Thelohanellus kitauei</name>
    <name type="common">Myxosporean</name>
    <dbReference type="NCBI Taxonomy" id="669202"/>
    <lineage>
        <taxon>Eukaryota</taxon>
        <taxon>Metazoa</taxon>
        <taxon>Cnidaria</taxon>
        <taxon>Myxozoa</taxon>
        <taxon>Myxosporea</taxon>
        <taxon>Bivalvulida</taxon>
        <taxon>Platysporina</taxon>
        <taxon>Myxobolidae</taxon>
        <taxon>Thelohanellus</taxon>
    </lineage>
</organism>
<gene>
    <name evidence="1" type="ORF">RF11_13044</name>
</gene>
<dbReference type="AlphaFoldDB" id="A0A0C2MI37"/>
<evidence type="ECO:0000313" key="1">
    <source>
        <dbReference type="EMBL" id="KII61316.1"/>
    </source>
</evidence>
<dbReference type="Proteomes" id="UP000031668">
    <property type="component" value="Unassembled WGS sequence"/>
</dbReference>
<dbReference type="EMBL" id="JWZT01005345">
    <property type="protein sequence ID" value="KII61316.1"/>
    <property type="molecule type" value="Genomic_DNA"/>
</dbReference>
<sequence>MDIDFNQFRFVLLKIKLVDIRSSFNENINMGEELTQGNIFNGFYSERFFGLIHEFCYGWRYSSSIWLPKFMNISNYTIHITCKEDENFTFVIYFNKKNNEVAIRSALYDKEVHYFKYYAEKTHLINFNHPFMSITDSHNHTNVSIIILHYEIM</sequence>
<protein>
    <submittedName>
        <fullName evidence="1">Uncharacterized protein</fullName>
    </submittedName>
</protein>